<dbReference type="GO" id="GO:0005886">
    <property type="term" value="C:plasma membrane"/>
    <property type="evidence" value="ECO:0007669"/>
    <property type="project" value="TreeGrafter"/>
</dbReference>
<keyword evidence="4" id="KW-1133">Transmembrane helix</keyword>
<dbReference type="CDD" id="cd00146">
    <property type="entry name" value="PKD"/>
    <property type="match status" value="2"/>
</dbReference>
<dbReference type="PANTHER" id="PTHR46730:SF1">
    <property type="entry name" value="PLAT DOMAIN-CONTAINING PROTEIN"/>
    <property type="match status" value="1"/>
</dbReference>
<evidence type="ECO:0000259" key="6">
    <source>
        <dbReference type="PROSITE" id="PS50093"/>
    </source>
</evidence>
<proteinExistence type="predicted"/>
<comment type="subcellular location">
    <subcellularLocation>
        <location evidence="1">Membrane</location>
        <topology evidence="1">Multi-pass membrane protein</topology>
    </subcellularLocation>
</comment>
<dbReference type="Proteomes" id="UP000762676">
    <property type="component" value="Unassembled WGS sequence"/>
</dbReference>
<gene>
    <name evidence="8" type="ORF">ElyMa_000225000</name>
</gene>
<sequence>KFCFCGNTLPSAGPVADSLCDVYCPAEPSQRCGGLKHVSVHTGSKAVAGLGLTSDAVGSPIEAGTVVNLDVSIATGLDVVYQFDYDDGAGRTSNNVTDMLTRTYSVPGEYNIQVFANDINQTFPDAVAATAVKVEAPAGAAEVECDPVFATYKEGNKCTLTVWSGTSMDVSVDVQGFSYSLAVPDPPLSLAGLAVPSKEALAGDSSPSTYLLLGAQFSVTGRILAWEVNVETIGSGDVKVAVLKPGCGTYCYGSNKCGGACHSTTGRSETCTASEQFCGQAAQCHATCSPTDRHGESAQITWEVLSVHTITVSNMGYQYIPETTLLEVEPGYILGLQMESGNAVLGRVTVGGNEPDISDTTALTPGATIDASSATPLSVRHAIRAVASGGTKVHLPFIFTQAGNFTLTATASNPVLASSPSATATTDVLVEEGVNLAIIKSAVYVITSQAVPFEVEPHTGNNVLYNWTLSDGTENLKSSDRIYTHTFSSRGPYQVNVTVYNSVSFKENTTDVIVEDEVLGLTASTTPTGENTGETQGTLTQITLGLTSGSDYVCTWDFGDGTSIENTNEAELSAISFIKPHLYLSAGTYTVSVTCANNVSSQSVTTTAQVEATITNLRLTSEGANKGDDFYIRWEVDAGTDITFNLTFDGNLITTHNEYDPLKWQSDLQPGRGVSVIPLTLTASNLVSSAAININFKILTAIVNPTFTSATLNATSGESITFTADMDAGSDVTITVAYKDGTSDSHVMTPSTEWASPVTFTHAYHNGGIFEVEATFANAEGMKKNRVVGFS</sequence>
<dbReference type="InterPro" id="IPR000601">
    <property type="entry name" value="PKD_dom"/>
</dbReference>
<protein>
    <submittedName>
        <fullName evidence="8">Polycystin 1-related</fullName>
    </submittedName>
</protein>
<dbReference type="Pfam" id="PF00801">
    <property type="entry name" value="PKD"/>
    <property type="match status" value="3"/>
</dbReference>
<dbReference type="InterPro" id="IPR022409">
    <property type="entry name" value="PKD/Chitinase_dom"/>
</dbReference>
<dbReference type="SMART" id="SM00089">
    <property type="entry name" value="PKD"/>
    <property type="match status" value="4"/>
</dbReference>
<dbReference type="SUPFAM" id="SSF49299">
    <property type="entry name" value="PKD domain"/>
    <property type="match status" value="4"/>
</dbReference>
<reference evidence="8 9" key="1">
    <citation type="journal article" date="2021" name="Elife">
        <title>Chloroplast acquisition without the gene transfer in kleptoplastic sea slugs, Plakobranchus ocellatus.</title>
        <authorList>
            <person name="Maeda T."/>
            <person name="Takahashi S."/>
            <person name="Yoshida T."/>
            <person name="Shimamura S."/>
            <person name="Takaki Y."/>
            <person name="Nagai Y."/>
            <person name="Toyoda A."/>
            <person name="Suzuki Y."/>
            <person name="Arimoto A."/>
            <person name="Ishii H."/>
            <person name="Satoh N."/>
            <person name="Nishiyama T."/>
            <person name="Hasebe M."/>
            <person name="Maruyama T."/>
            <person name="Minagawa J."/>
            <person name="Obokata J."/>
            <person name="Shigenobu S."/>
        </authorList>
    </citation>
    <scope>NUCLEOTIDE SEQUENCE [LARGE SCALE GENOMIC DNA]</scope>
</reference>
<dbReference type="InterPro" id="IPR035986">
    <property type="entry name" value="PKD_dom_sf"/>
</dbReference>
<keyword evidence="5" id="KW-0472">Membrane</keyword>
<dbReference type="GO" id="GO:0005261">
    <property type="term" value="F:monoatomic cation channel activity"/>
    <property type="evidence" value="ECO:0007669"/>
    <property type="project" value="TreeGrafter"/>
</dbReference>
<comment type="caution">
    <text evidence="8">The sequence shown here is derived from an EMBL/GenBank/DDBJ whole genome shotgun (WGS) entry which is preliminary data.</text>
</comment>
<dbReference type="Gene3D" id="2.60.40.10">
    <property type="entry name" value="Immunoglobulins"/>
    <property type="match status" value="3"/>
</dbReference>
<evidence type="ECO:0000256" key="5">
    <source>
        <dbReference type="ARBA" id="ARBA00023136"/>
    </source>
</evidence>
<keyword evidence="3" id="KW-0677">Repeat</keyword>
<evidence type="ECO:0000313" key="8">
    <source>
        <dbReference type="EMBL" id="GFR66289.1"/>
    </source>
</evidence>
<evidence type="ECO:0000259" key="7">
    <source>
        <dbReference type="PROSITE" id="PS51212"/>
    </source>
</evidence>
<keyword evidence="9" id="KW-1185">Reference proteome</keyword>
<feature type="domain" description="PKD" evidence="6">
    <location>
        <begin position="75"/>
        <end position="118"/>
    </location>
</feature>
<dbReference type="InterPro" id="IPR013783">
    <property type="entry name" value="Ig-like_fold"/>
</dbReference>
<dbReference type="PANTHER" id="PTHR46730">
    <property type="entry name" value="POLYCYSTIN-1"/>
    <property type="match status" value="1"/>
</dbReference>
<feature type="non-terminal residue" evidence="8">
    <location>
        <position position="1"/>
    </location>
</feature>
<dbReference type="PROSITE" id="PS51212">
    <property type="entry name" value="WSC"/>
    <property type="match status" value="1"/>
</dbReference>
<evidence type="ECO:0000313" key="9">
    <source>
        <dbReference type="Proteomes" id="UP000762676"/>
    </source>
</evidence>
<dbReference type="InterPro" id="IPR002889">
    <property type="entry name" value="WSC_carb-bd"/>
</dbReference>
<evidence type="ECO:0000256" key="1">
    <source>
        <dbReference type="ARBA" id="ARBA00004141"/>
    </source>
</evidence>
<evidence type="ECO:0000256" key="2">
    <source>
        <dbReference type="ARBA" id="ARBA00022692"/>
    </source>
</evidence>
<feature type="domain" description="PKD" evidence="6">
    <location>
        <begin position="548"/>
        <end position="617"/>
    </location>
</feature>
<dbReference type="EMBL" id="BMAT01000437">
    <property type="protein sequence ID" value="GFR66289.1"/>
    <property type="molecule type" value="Genomic_DNA"/>
</dbReference>
<accession>A0AAV4EZY8</accession>
<name>A0AAV4EZY8_9GAST</name>
<feature type="domain" description="WSC" evidence="7">
    <location>
        <begin position="1"/>
        <end position="44"/>
    </location>
</feature>
<dbReference type="PROSITE" id="PS50093">
    <property type="entry name" value="PKD"/>
    <property type="match status" value="3"/>
</dbReference>
<dbReference type="GO" id="GO:0006816">
    <property type="term" value="P:calcium ion transport"/>
    <property type="evidence" value="ECO:0007669"/>
    <property type="project" value="TreeGrafter"/>
</dbReference>
<evidence type="ECO:0000256" key="3">
    <source>
        <dbReference type="ARBA" id="ARBA00022737"/>
    </source>
</evidence>
<feature type="domain" description="PKD" evidence="6">
    <location>
        <begin position="459"/>
        <end position="521"/>
    </location>
</feature>
<dbReference type="AlphaFoldDB" id="A0AAV4EZY8"/>
<evidence type="ECO:0000256" key="4">
    <source>
        <dbReference type="ARBA" id="ARBA00022989"/>
    </source>
</evidence>
<keyword evidence="2" id="KW-0812">Transmembrane</keyword>
<organism evidence="8 9">
    <name type="scientific">Elysia marginata</name>
    <dbReference type="NCBI Taxonomy" id="1093978"/>
    <lineage>
        <taxon>Eukaryota</taxon>
        <taxon>Metazoa</taxon>
        <taxon>Spiralia</taxon>
        <taxon>Lophotrochozoa</taxon>
        <taxon>Mollusca</taxon>
        <taxon>Gastropoda</taxon>
        <taxon>Heterobranchia</taxon>
        <taxon>Euthyneura</taxon>
        <taxon>Panpulmonata</taxon>
        <taxon>Sacoglossa</taxon>
        <taxon>Placobranchoidea</taxon>
        <taxon>Plakobranchidae</taxon>
        <taxon>Elysia</taxon>
    </lineage>
</organism>